<dbReference type="PANTHER" id="PTHR31646">
    <property type="entry name" value="ALPHA-1,2-MANNOSYLTRANSFERASE MNN2"/>
    <property type="match status" value="1"/>
</dbReference>
<keyword evidence="6" id="KW-0735">Signal-anchor</keyword>
<comment type="similarity">
    <text evidence="3">Belongs to the MNN1/MNT family.</text>
</comment>
<dbReference type="AlphaFoldDB" id="A0A4P7N1E6"/>
<comment type="subcellular location">
    <subcellularLocation>
        <location evidence="1">Golgi apparatus membrane</location>
        <topology evidence="1">Single-pass type II membrane protein</topology>
    </subcellularLocation>
</comment>
<accession>A0A4P7N1E6</accession>
<dbReference type="GO" id="GO:0000139">
    <property type="term" value="C:Golgi membrane"/>
    <property type="evidence" value="ECO:0007669"/>
    <property type="project" value="UniProtKB-SubCell"/>
</dbReference>
<evidence type="ECO:0000256" key="4">
    <source>
        <dbReference type="ARBA" id="ARBA00022679"/>
    </source>
</evidence>
<gene>
    <name evidence="10" type="ORF">PoMZ_09338</name>
</gene>
<evidence type="ECO:0000256" key="3">
    <source>
        <dbReference type="ARBA" id="ARBA00009105"/>
    </source>
</evidence>
<keyword evidence="4" id="KW-0808">Transferase</keyword>
<keyword evidence="9" id="KW-0472">Membrane</keyword>
<sequence length="575" mass="64785">MISSVRSRRLLTYAVAVGLFLTFLAYYSQTETNGDSYGARQASAATKNAARMRERVNPDAVDSQPSPQLVELWRSTLDAMMKAEPRIQPIKLTESVPETEIDPKYDHPKDQVRREFVILSESDKETLKATHAQMIQSAKQLGPRIHYAKHFKGSTGPGPRGIVMTAGAKYIHNAIFSLHMLRRSGSILPVQLFLDGAVTDFVRELCKGELFELGAECQSMDAVFSTTPQMPKLLKYQYKVFALLFSSFDDILFLDADCYPIFNPDDLFISEPYKSRGLITWPDVWLSSTSPTFYEVTGLEAPSMSKRRSSESSVMMIKRSTHGDDLVLATYYNLWGPDRYYRLLSQGSPGEGDKETFLQAALMLGKPFWDVRTNVGILGRWLNESFVGYGMKQAEPREDYRLFSAASRDKHDDEARSKDLQARRMFIHHNNLKIDMPKLGAIMSDAMKKNKQGQLNRLWGDDDTLIEQSGYDVEKAMWEEILAYHCHPNPSANGCTSLMTYFALHSLKFNNDVPAWRIQRVGRRGRAAGAECAGFQSCGQACNPEPGNQHELTQPLELRCAHGGRAPMGHDAEVE</sequence>
<dbReference type="Gene3D" id="3.90.550.10">
    <property type="entry name" value="Spore Coat Polysaccharide Biosynthesis Protein SpsA, Chain A"/>
    <property type="match status" value="1"/>
</dbReference>
<dbReference type="Pfam" id="PF11051">
    <property type="entry name" value="Mannosyl_trans3"/>
    <property type="match status" value="2"/>
</dbReference>
<dbReference type="GO" id="GO:0046354">
    <property type="term" value="P:mannan biosynthetic process"/>
    <property type="evidence" value="ECO:0007669"/>
    <property type="project" value="TreeGrafter"/>
</dbReference>
<evidence type="ECO:0000256" key="8">
    <source>
        <dbReference type="ARBA" id="ARBA00023034"/>
    </source>
</evidence>
<comment type="pathway">
    <text evidence="2">Protein modification; protein glycosylation.</text>
</comment>
<dbReference type="InterPro" id="IPR029044">
    <property type="entry name" value="Nucleotide-diphossugar_trans"/>
</dbReference>
<evidence type="ECO:0000256" key="5">
    <source>
        <dbReference type="ARBA" id="ARBA00022692"/>
    </source>
</evidence>
<evidence type="ECO:0000313" key="11">
    <source>
        <dbReference type="Proteomes" id="UP000294847"/>
    </source>
</evidence>
<evidence type="ECO:0000256" key="1">
    <source>
        <dbReference type="ARBA" id="ARBA00004323"/>
    </source>
</evidence>
<proteinExistence type="inferred from homology"/>
<dbReference type="EMBL" id="CP034204">
    <property type="protein sequence ID" value="QBZ53650.1"/>
    <property type="molecule type" value="Genomic_DNA"/>
</dbReference>
<evidence type="ECO:0000256" key="2">
    <source>
        <dbReference type="ARBA" id="ARBA00004922"/>
    </source>
</evidence>
<keyword evidence="8" id="KW-0333">Golgi apparatus</keyword>
<evidence type="ECO:0008006" key="12">
    <source>
        <dbReference type="Google" id="ProtNLM"/>
    </source>
</evidence>
<evidence type="ECO:0000256" key="9">
    <source>
        <dbReference type="ARBA" id="ARBA00023136"/>
    </source>
</evidence>
<keyword evidence="7" id="KW-1133">Transmembrane helix</keyword>
<dbReference type="GO" id="GO:0000026">
    <property type="term" value="F:alpha-1,2-mannosyltransferase activity"/>
    <property type="evidence" value="ECO:0007669"/>
    <property type="project" value="TreeGrafter"/>
</dbReference>
<dbReference type="Proteomes" id="UP000294847">
    <property type="component" value="Chromosome 1"/>
</dbReference>
<protein>
    <recommendedName>
        <fullName evidence="12">Alpha-1,2-mannosyltransferase</fullName>
    </recommendedName>
</protein>
<evidence type="ECO:0000256" key="6">
    <source>
        <dbReference type="ARBA" id="ARBA00022968"/>
    </source>
</evidence>
<dbReference type="SUPFAM" id="SSF53448">
    <property type="entry name" value="Nucleotide-diphospho-sugar transferases"/>
    <property type="match status" value="1"/>
</dbReference>
<evidence type="ECO:0000256" key="7">
    <source>
        <dbReference type="ARBA" id="ARBA00022989"/>
    </source>
</evidence>
<keyword evidence="5" id="KW-0812">Transmembrane</keyword>
<dbReference type="PANTHER" id="PTHR31646:SF1">
    <property type="entry name" value="ALPHA-1,2-MANNOSYLTRANSFERASE MNN2"/>
    <property type="match status" value="1"/>
</dbReference>
<organism evidence="10 11">
    <name type="scientific">Pyricularia oryzae</name>
    <name type="common">Rice blast fungus</name>
    <name type="synonym">Magnaporthe oryzae</name>
    <dbReference type="NCBI Taxonomy" id="318829"/>
    <lineage>
        <taxon>Eukaryota</taxon>
        <taxon>Fungi</taxon>
        <taxon>Dikarya</taxon>
        <taxon>Ascomycota</taxon>
        <taxon>Pezizomycotina</taxon>
        <taxon>Sordariomycetes</taxon>
        <taxon>Sordariomycetidae</taxon>
        <taxon>Magnaporthales</taxon>
        <taxon>Pyriculariaceae</taxon>
        <taxon>Pyricularia</taxon>
    </lineage>
</organism>
<evidence type="ECO:0000313" key="10">
    <source>
        <dbReference type="EMBL" id="QBZ53650.1"/>
    </source>
</evidence>
<dbReference type="InterPro" id="IPR022751">
    <property type="entry name" value="Alpha_mannosyltransferase"/>
</dbReference>
<reference evidence="10 11" key="1">
    <citation type="journal article" date="2019" name="Mol. Biol. Evol.">
        <title>Blast fungal genomes show frequent chromosomal changes, gene gains and losses, and effector gene turnover.</title>
        <authorList>
            <person name="Gomez Luciano L.B."/>
            <person name="Jason Tsai I."/>
            <person name="Chuma I."/>
            <person name="Tosa Y."/>
            <person name="Chen Y.H."/>
            <person name="Li J.Y."/>
            <person name="Li M.Y."/>
            <person name="Jade Lu M.Y."/>
            <person name="Nakayashiki H."/>
            <person name="Li W.H."/>
        </authorList>
    </citation>
    <scope>NUCLEOTIDE SEQUENCE [LARGE SCALE GENOMIC DNA]</scope>
    <source>
        <strain evidence="10">MZ5-1-6</strain>
    </source>
</reference>
<name>A0A4P7N1E6_PYROR</name>